<keyword evidence="3" id="KW-1185">Reference proteome</keyword>
<proteinExistence type="predicted"/>
<protein>
    <submittedName>
        <fullName evidence="2">Uncharacterized protein</fullName>
    </submittedName>
</protein>
<feature type="region of interest" description="Disordered" evidence="1">
    <location>
        <begin position="1"/>
        <end position="82"/>
    </location>
</feature>
<reference evidence="2 3" key="1">
    <citation type="submission" date="2024-01" db="EMBL/GenBank/DDBJ databases">
        <title>Comparative genomics of Cryptococcus and Kwoniella reveals pathogenesis evolution and contrasting modes of karyotype evolution via chromosome fusion or intercentromeric recombination.</title>
        <authorList>
            <person name="Coelho M.A."/>
            <person name="David-Palma M."/>
            <person name="Shea T."/>
            <person name="Bowers K."/>
            <person name="McGinley-Smith S."/>
            <person name="Mohammad A.W."/>
            <person name="Gnirke A."/>
            <person name="Yurkov A.M."/>
            <person name="Nowrousian M."/>
            <person name="Sun S."/>
            <person name="Cuomo C.A."/>
            <person name="Heitman J."/>
        </authorList>
    </citation>
    <scope>NUCLEOTIDE SEQUENCE [LARGE SCALE GENOMIC DNA]</scope>
    <source>
        <strain evidence="2">CBS 11374</strain>
    </source>
</reference>
<gene>
    <name evidence="2" type="ORF">IL334_001778</name>
</gene>
<sequence>MFSQFSFKSLDDTPAPAPPQRSQPIQPQNQDRHEHEIHASPFIEEDDYDSFHSDSGFGSGRQSRTSLTALAEDDEDEVEESKEVSDVIERGFIVLCW</sequence>
<dbReference type="Proteomes" id="UP001329825">
    <property type="component" value="Chromosome 2"/>
</dbReference>
<dbReference type="GeneID" id="87953909"/>
<evidence type="ECO:0000313" key="2">
    <source>
        <dbReference type="EMBL" id="WRT64842.1"/>
    </source>
</evidence>
<evidence type="ECO:0000313" key="3">
    <source>
        <dbReference type="Proteomes" id="UP001329825"/>
    </source>
</evidence>
<evidence type="ECO:0000256" key="1">
    <source>
        <dbReference type="SAM" id="MobiDB-lite"/>
    </source>
</evidence>
<feature type="compositionally biased region" description="Acidic residues" evidence="1">
    <location>
        <begin position="71"/>
        <end position="80"/>
    </location>
</feature>
<name>A0ABZ1CX22_9TREE</name>
<accession>A0ABZ1CX22</accession>
<dbReference type="RefSeq" id="XP_062789582.1">
    <property type="nucleotide sequence ID" value="XM_062933531.1"/>
</dbReference>
<dbReference type="EMBL" id="CP141882">
    <property type="protein sequence ID" value="WRT64842.1"/>
    <property type="molecule type" value="Genomic_DNA"/>
</dbReference>
<organism evidence="2 3">
    <name type="scientific">Kwoniella shivajii</name>
    <dbReference type="NCBI Taxonomy" id="564305"/>
    <lineage>
        <taxon>Eukaryota</taxon>
        <taxon>Fungi</taxon>
        <taxon>Dikarya</taxon>
        <taxon>Basidiomycota</taxon>
        <taxon>Agaricomycotina</taxon>
        <taxon>Tremellomycetes</taxon>
        <taxon>Tremellales</taxon>
        <taxon>Cryptococcaceae</taxon>
        <taxon>Kwoniella</taxon>
    </lineage>
</organism>